<dbReference type="EMBL" id="JBEHCU010006152">
    <property type="protein sequence ID" value="KAL1397771.1"/>
    <property type="molecule type" value="Genomic_DNA"/>
</dbReference>
<evidence type="ECO:0000313" key="3">
    <source>
        <dbReference type="Proteomes" id="UP001562425"/>
    </source>
</evidence>
<feature type="compositionally biased region" description="Basic and acidic residues" evidence="1">
    <location>
        <begin position="134"/>
        <end position="148"/>
    </location>
</feature>
<feature type="compositionally biased region" description="Polar residues" evidence="1">
    <location>
        <begin position="62"/>
        <end position="74"/>
    </location>
</feature>
<gene>
    <name evidence="2" type="ORF">pipiens_009495</name>
</gene>
<feature type="region of interest" description="Disordered" evidence="1">
    <location>
        <begin position="21"/>
        <end position="148"/>
    </location>
</feature>
<dbReference type="AlphaFoldDB" id="A0ABD1DDU6"/>
<organism evidence="2 3">
    <name type="scientific">Culex pipiens pipiens</name>
    <name type="common">Northern house mosquito</name>
    <dbReference type="NCBI Taxonomy" id="38569"/>
    <lineage>
        <taxon>Eukaryota</taxon>
        <taxon>Metazoa</taxon>
        <taxon>Ecdysozoa</taxon>
        <taxon>Arthropoda</taxon>
        <taxon>Hexapoda</taxon>
        <taxon>Insecta</taxon>
        <taxon>Pterygota</taxon>
        <taxon>Neoptera</taxon>
        <taxon>Endopterygota</taxon>
        <taxon>Diptera</taxon>
        <taxon>Nematocera</taxon>
        <taxon>Culicoidea</taxon>
        <taxon>Culicidae</taxon>
        <taxon>Culicinae</taxon>
        <taxon>Culicini</taxon>
        <taxon>Culex</taxon>
        <taxon>Culex</taxon>
    </lineage>
</organism>
<keyword evidence="3" id="KW-1185">Reference proteome</keyword>
<accession>A0ABD1DDU6</accession>
<feature type="compositionally biased region" description="Low complexity" evidence="1">
    <location>
        <begin position="106"/>
        <end position="133"/>
    </location>
</feature>
<feature type="compositionally biased region" description="Polar residues" evidence="1">
    <location>
        <begin position="25"/>
        <end position="35"/>
    </location>
</feature>
<proteinExistence type="predicted"/>
<comment type="caution">
    <text evidence="2">The sequence shown here is derived from an EMBL/GenBank/DDBJ whole genome shotgun (WGS) entry which is preliminary data.</text>
</comment>
<dbReference type="Proteomes" id="UP001562425">
    <property type="component" value="Unassembled WGS sequence"/>
</dbReference>
<feature type="compositionally biased region" description="Basic and acidic residues" evidence="1">
    <location>
        <begin position="36"/>
        <end position="55"/>
    </location>
</feature>
<reference evidence="2 3" key="1">
    <citation type="submission" date="2024-05" db="EMBL/GenBank/DDBJ databases">
        <title>Culex pipiens pipiens assembly and annotation.</title>
        <authorList>
            <person name="Alout H."/>
            <person name="Durand T."/>
        </authorList>
    </citation>
    <scope>NUCLEOTIDE SEQUENCE [LARGE SCALE GENOMIC DNA]</scope>
    <source>
        <strain evidence="2">HA-2024</strain>
        <tissue evidence="2">Whole body</tissue>
    </source>
</reference>
<feature type="compositionally biased region" description="Low complexity" evidence="1">
    <location>
        <begin position="88"/>
        <end position="98"/>
    </location>
</feature>
<sequence length="219" mass="25049">MFPKQVLGQYSDKREVLRGIRIGRGSTTTQVQQHDGQYRDGCNERSRYSADRGSDYKVITSLFKNQTRNKTNESGGVPERMMEQRPVQQQQHQAQWIPQQPPPQLPQQQAPIQQAQPQPQQIQQQQLHQQQSSYDDHYDSYGDSKMPKDAKFPYNPPANATIQSVEIGQTDIPKYPPPQPQESATSNVAALNVRSQISPRQIVATPQQQQQYQLLFIIP</sequence>
<protein>
    <submittedName>
        <fullName evidence="2">Uncharacterized protein</fullName>
    </submittedName>
</protein>
<name>A0ABD1DDU6_CULPP</name>
<evidence type="ECO:0000256" key="1">
    <source>
        <dbReference type="SAM" id="MobiDB-lite"/>
    </source>
</evidence>
<evidence type="ECO:0000313" key="2">
    <source>
        <dbReference type="EMBL" id="KAL1397771.1"/>
    </source>
</evidence>